<feature type="compositionally biased region" description="Low complexity" evidence="5">
    <location>
        <begin position="1122"/>
        <end position="1151"/>
    </location>
</feature>
<dbReference type="RefSeq" id="XP_018279470.1">
    <property type="nucleotide sequence ID" value="XM_018427345.1"/>
</dbReference>
<feature type="compositionally biased region" description="Basic and acidic residues" evidence="5">
    <location>
        <begin position="1154"/>
        <end position="1164"/>
    </location>
</feature>
<evidence type="ECO:0000313" key="8">
    <source>
        <dbReference type="Proteomes" id="UP000053611"/>
    </source>
</evidence>
<accession>A0A0J1B5L5</accession>
<feature type="compositionally biased region" description="Pro residues" evidence="5">
    <location>
        <begin position="1467"/>
        <end position="1490"/>
    </location>
</feature>
<dbReference type="Proteomes" id="UP000053611">
    <property type="component" value="Unassembled WGS sequence"/>
</dbReference>
<feature type="compositionally biased region" description="Basic and acidic residues" evidence="5">
    <location>
        <begin position="1388"/>
        <end position="1405"/>
    </location>
</feature>
<feature type="compositionally biased region" description="Polar residues" evidence="5">
    <location>
        <begin position="1691"/>
        <end position="1702"/>
    </location>
</feature>
<feature type="compositionally biased region" description="Low complexity" evidence="5">
    <location>
        <begin position="1304"/>
        <end position="1324"/>
    </location>
</feature>
<sequence length="1915" mass="206926">MNPDGEGSRPRGAQTPSRRKPKKKPRPIPEPYIVTAPPSALRAAAPDDAGLVLPSTYLQSMRNAPASSSGRPSYAANFISPPTIMATPQAPRPPPSPGPSRGYAANLLSPPAIMPGGRAGEPLQQGQGRSTPQRGRLGSHAHASQANLRPASPNLHPERPTTPTRRPRRRVVQESIRRRQRSDTVNSVEEGRAIGLARGASMRRVNLWDDLPSEDVQGFDPPPPFPFPTASNVRSPPTFDGLPPIPDSPPPSFDVALAGPHDASAQPAPRPPSPLAHHPAPAGIPAATSSTPSHLPPEPPAATGSASRRTLPTPPEVATPSSEHSSSSDEVEADDRADRRQWNADILAGYTLAERVAREAARLEARTPRLDSPRNEADARRREADEERRREEEQREEERRREEGRRRDEERRREEERRQEERRRRDEEERRRQEDARRAAAEMAERETREADAWRAAEEAARREAEAVARRAEAEAIRQAEAEAQRRRQEDIARQRRQDEEAARLRRRQEEDDARRAAMAEEERRAAIAATLRQAQDEARQRVLRAEEELRRIAAHEAAARDKQEAEAKARRAETAAAATRRHEVDAALREVANTHPVSAPDFDAARHEVMQRLGGRETPRAEIVAAAKEALTKKARLATTQPEEGLQPTLPAQWFHGGLIRSEEPGVVYDLVPAARPKSRSPGHPAANPPITTTPPRSASTSPRALVTPTRPLFSSPAQPYTHRVQPSTEMLESPPHSQRPKEEGLALSGLAMPNQSGHIPQQDHPPSLPSRPPEEYVSEYRPPVEPTRLSSTEAVAPPGPTESPRPIFTPVLSTAPSAFSSSPASPSLDGYPRRRTTSSSSSGPRPQIQSRSSSGSAAVKSGRRLSGPRSQPSQERVPSIPPVHAASMSPALRAASTGASSLDVIVASGPPSRVTTPVPPLAGQRSATAQEASPAAASTAISSSRADSAPAPRASSTAESATSPRPYERRPTQSRRQSSIVSTDSHTTRSRSSSVSGPRAMPKSCKSSGSDSMTNNIPPVPAIPPQHTTESGAAAALQAYKFPAEQTEQAPQTRHPRLQLGSEANVSSRHETSPIRPPKRSDSLSASDTSGHLRRSSQPSGWMPSRSPGHRAQSNPSLDSRSTSTVPPLSSSSSRTQSPVVSVSQTPPLLQRMEHAHAHTNSDEVGPPVPPKDETSVGNGRPTASALSSAPGVTHQSQSQYVRRETNEPREESGHFQRLSVALGRDSRYDLLKHVLGPTDEQGRASQRNQAPPHAASAEILQELDPLVDKGKRPANGERPMTQELSGLMASSSALLAFLEEGAESSSQAAAKGQARRALAAELEQQHEIERRIHERSAPDLGLDHAIALALQEADHPNTVNDEALAAALQADSEQSREPQAAPQPRWKEDWPTLPSKGKERAPPPKPKRPPPPPPPRHMQDASASVQKSSLETGNGGALPEPVQSERERVPPHKRDTQYMIASFPIPPVPSGSNVPTPPAPQLPPITPSRPLSQFPPARPESQFIIPSDAPPLPSQPVPPLPAQLPTPVAAQVPWPMTFTHPARPASRPVPPPPPSALASRRPPPPPPARQGAEQDPPQPQIAPLIELDDKAISQRPSHLRHQPLHSISSSSSSLLDDPRQDQEVNGPVLAPLHAAHRPRPRGRRDPPPVPPRPWARVVGEESSTQEMSTGPAVTSRPEAEQDSRRGSTAETHLQRNSTADPDAHHTSAAADQGHNRLSVHRPSLLRTGSSSSSMFAGLRLDAHGRLIEEDRPTSRLAENAAPPAAQSESSETRRVSEPWLDVTDVELYASRVIDGANEYEGLNHIIDFLGPAKEPGATPDELATLVPAPVVVDSRRVNAAGKVKIKLSVLGVRVTNCPVCLAQYRGDDAAVLLPCGHISHESCARRWLRESNACMVCRKRLIDDGGSGSRQA</sequence>
<feature type="region of interest" description="Disordered" evidence="5">
    <location>
        <begin position="1753"/>
        <end position="1779"/>
    </location>
</feature>
<feature type="compositionally biased region" description="Low complexity" evidence="5">
    <location>
        <begin position="839"/>
        <end position="858"/>
    </location>
</feature>
<gene>
    <name evidence="7" type="ORF">CC85DRAFT_69247</name>
</gene>
<reference evidence="7 8" key="1">
    <citation type="submission" date="2015-03" db="EMBL/GenBank/DDBJ databases">
        <title>Genomics and transcriptomics of the oil-accumulating basidiomycete yeast T. oleaginosus allow insights into substrate utilization and the diverse evolutionary trajectories of mating systems in fungi.</title>
        <authorList>
            <consortium name="DOE Joint Genome Institute"/>
            <person name="Kourist R."/>
            <person name="Kracht O."/>
            <person name="Bracharz F."/>
            <person name="Lipzen A."/>
            <person name="Nolan M."/>
            <person name="Ohm R."/>
            <person name="Grigoriev I."/>
            <person name="Sun S."/>
            <person name="Heitman J."/>
            <person name="Bruck T."/>
            <person name="Nowrousian M."/>
        </authorList>
    </citation>
    <scope>NUCLEOTIDE SEQUENCE [LARGE SCALE GENOMIC DNA]</scope>
    <source>
        <strain evidence="7 8">IBC0246</strain>
    </source>
</reference>
<feature type="compositionally biased region" description="Polar residues" evidence="5">
    <location>
        <begin position="124"/>
        <end position="133"/>
    </location>
</feature>
<feature type="compositionally biased region" description="Basic and acidic residues" evidence="5">
    <location>
        <begin position="1204"/>
        <end position="1217"/>
    </location>
</feature>
<protein>
    <recommendedName>
        <fullName evidence="6">RING-type domain-containing protein</fullName>
    </recommendedName>
</protein>
<feature type="compositionally biased region" description="Low complexity" evidence="5">
    <location>
        <begin position="928"/>
        <end position="967"/>
    </location>
</feature>
<evidence type="ECO:0000256" key="3">
    <source>
        <dbReference type="ARBA" id="ARBA00022833"/>
    </source>
</evidence>
<evidence type="ECO:0000256" key="1">
    <source>
        <dbReference type="ARBA" id="ARBA00022723"/>
    </source>
</evidence>
<evidence type="ECO:0000313" key="7">
    <source>
        <dbReference type="EMBL" id="KLT42979.1"/>
    </source>
</evidence>
<feature type="compositionally biased region" description="Polar residues" evidence="5">
    <location>
        <begin position="1085"/>
        <end position="1102"/>
    </location>
</feature>
<dbReference type="PANTHER" id="PTHR14155">
    <property type="entry name" value="RING FINGER DOMAIN-CONTAINING"/>
    <property type="match status" value="1"/>
</dbReference>
<dbReference type="GeneID" id="28987948"/>
<feature type="region of interest" description="Disordered" evidence="5">
    <location>
        <begin position="1304"/>
        <end position="1325"/>
    </location>
</feature>
<feature type="compositionally biased region" description="Polar residues" evidence="5">
    <location>
        <begin position="62"/>
        <end position="71"/>
    </location>
</feature>
<feature type="region of interest" description="Disordered" evidence="5">
    <location>
        <begin position="672"/>
        <end position="1220"/>
    </location>
</feature>
<organism evidence="7 8">
    <name type="scientific">Cutaneotrichosporon oleaginosum</name>
    <dbReference type="NCBI Taxonomy" id="879819"/>
    <lineage>
        <taxon>Eukaryota</taxon>
        <taxon>Fungi</taxon>
        <taxon>Dikarya</taxon>
        <taxon>Basidiomycota</taxon>
        <taxon>Agaricomycotina</taxon>
        <taxon>Tremellomycetes</taxon>
        <taxon>Trichosporonales</taxon>
        <taxon>Trichosporonaceae</taxon>
        <taxon>Cutaneotrichosporon</taxon>
    </lineage>
</organism>
<feature type="compositionally biased region" description="Basic and acidic residues" evidence="5">
    <location>
        <begin position="1680"/>
        <end position="1690"/>
    </location>
</feature>
<dbReference type="InterPro" id="IPR053238">
    <property type="entry name" value="RING-H2_zinc_finger"/>
</dbReference>
<feature type="region of interest" description="Disordered" evidence="5">
    <location>
        <begin position="362"/>
        <end position="523"/>
    </location>
</feature>
<dbReference type="Gene3D" id="3.30.40.10">
    <property type="entry name" value="Zinc/RING finger domain, C3HC4 (zinc finger)"/>
    <property type="match status" value="1"/>
</dbReference>
<feature type="compositionally biased region" description="Pro residues" evidence="5">
    <location>
        <begin position="1550"/>
        <end position="1571"/>
    </location>
</feature>
<proteinExistence type="predicted"/>
<feature type="region of interest" description="Disordered" evidence="5">
    <location>
        <begin position="557"/>
        <end position="582"/>
    </location>
</feature>
<feature type="compositionally biased region" description="Low complexity" evidence="5">
    <location>
        <begin position="690"/>
        <end position="706"/>
    </location>
</feature>
<dbReference type="PROSITE" id="PS50089">
    <property type="entry name" value="ZF_RING_2"/>
    <property type="match status" value="1"/>
</dbReference>
<feature type="compositionally biased region" description="Low complexity" evidence="5">
    <location>
        <begin position="1760"/>
        <end position="1772"/>
    </location>
</feature>
<feature type="compositionally biased region" description="Polar residues" evidence="5">
    <location>
        <begin position="1007"/>
        <end position="1019"/>
    </location>
</feature>
<keyword evidence="8" id="KW-1185">Reference proteome</keyword>
<feature type="compositionally biased region" description="Basic residues" evidence="5">
    <location>
        <begin position="17"/>
        <end position="26"/>
    </location>
</feature>
<dbReference type="SMART" id="SM00184">
    <property type="entry name" value="RING"/>
    <property type="match status" value="1"/>
</dbReference>
<evidence type="ECO:0000256" key="4">
    <source>
        <dbReference type="PROSITE-ProRule" id="PRU00175"/>
    </source>
</evidence>
<dbReference type="PANTHER" id="PTHR14155:SF627">
    <property type="entry name" value="OS06G0192800 PROTEIN"/>
    <property type="match status" value="1"/>
</dbReference>
<dbReference type="InterPro" id="IPR001841">
    <property type="entry name" value="Znf_RING"/>
</dbReference>
<dbReference type="InterPro" id="IPR013083">
    <property type="entry name" value="Znf_RING/FYVE/PHD"/>
</dbReference>
<feature type="compositionally biased region" description="Pro residues" evidence="5">
    <location>
        <begin position="243"/>
        <end position="252"/>
    </location>
</feature>
<dbReference type="SUPFAM" id="SSF57850">
    <property type="entry name" value="RING/U-box"/>
    <property type="match status" value="1"/>
</dbReference>
<feature type="region of interest" description="Disordered" evidence="5">
    <location>
        <begin position="1"/>
        <end position="47"/>
    </location>
</feature>
<keyword evidence="2 4" id="KW-0863">Zinc-finger</keyword>
<dbReference type="Pfam" id="PF13639">
    <property type="entry name" value="zf-RING_2"/>
    <property type="match status" value="1"/>
</dbReference>
<dbReference type="SMART" id="SM00744">
    <property type="entry name" value="RINGv"/>
    <property type="match status" value="1"/>
</dbReference>
<feature type="compositionally biased region" description="Pro residues" evidence="5">
    <location>
        <begin position="1511"/>
        <end position="1527"/>
    </location>
</feature>
<keyword evidence="1" id="KW-0479">Metal-binding</keyword>
<feature type="compositionally biased region" description="Basic and acidic residues" evidence="5">
    <location>
        <begin position="557"/>
        <end position="574"/>
    </location>
</feature>
<feature type="region of interest" description="Disordered" evidence="5">
    <location>
        <begin position="1356"/>
        <end position="1720"/>
    </location>
</feature>
<feature type="compositionally biased region" description="Basic and acidic residues" evidence="5">
    <location>
        <begin position="1269"/>
        <end position="1278"/>
    </location>
</feature>
<dbReference type="EMBL" id="KQ087199">
    <property type="protein sequence ID" value="KLT42979.1"/>
    <property type="molecule type" value="Genomic_DNA"/>
</dbReference>
<feature type="region of interest" description="Disordered" evidence="5">
    <location>
        <begin position="62"/>
        <end position="341"/>
    </location>
</feature>
<evidence type="ECO:0000256" key="5">
    <source>
        <dbReference type="SAM" id="MobiDB-lite"/>
    </source>
</evidence>
<dbReference type="InterPro" id="IPR011016">
    <property type="entry name" value="Znf_RING-CH"/>
</dbReference>
<dbReference type="STRING" id="879819.A0A0J1B5L5"/>
<feature type="region of interest" description="Disordered" evidence="5">
    <location>
        <begin position="1234"/>
        <end position="1284"/>
    </location>
</feature>
<feature type="compositionally biased region" description="Polar residues" evidence="5">
    <location>
        <begin position="1664"/>
        <end position="1675"/>
    </location>
</feature>
<feature type="compositionally biased region" description="Low complexity" evidence="5">
    <location>
        <begin position="983"/>
        <end position="998"/>
    </location>
</feature>
<feature type="compositionally biased region" description="Polar residues" evidence="5">
    <location>
        <begin position="1424"/>
        <end position="1435"/>
    </location>
</feature>
<name>A0A0J1B5L5_9TREE</name>
<feature type="compositionally biased region" description="Low complexity" evidence="5">
    <location>
        <begin position="275"/>
        <end position="287"/>
    </location>
</feature>
<feature type="compositionally biased region" description="Low complexity" evidence="5">
    <location>
        <begin position="815"/>
        <end position="829"/>
    </location>
</feature>
<feature type="compositionally biased region" description="Basic and acidic residues" evidence="5">
    <location>
        <begin position="1446"/>
        <end position="1459"/>
    </location>
</feature>
<keyword evidence="3" id="KW-0862">Zinc</keyword>
<feature type="domain" description="RING-type" evidence="6">
    <location>
        <begin position="1860"/>
        <end position="1901"/>
    </location>
</feature>
<evidence type="ECO:0000256" key="2">
    <source>
        <dbReference type="ARBA" id="ARBA00022771"/>
    </source>
</evidence>
<evidence type="ECO:0000259" key="6">
    <source>
        <dbReference type="PROSITE" id="PS50089"/>
    </source>
</evidence>
<dbReference type="OrthoDB" id="8062037at2759"/>
<dbReference type="GO" id="GO:0008270">
    <property type="term" value="F:zinc ion binding"/>
    <property type="evidence" value="ECO:0007669"/>
    <property type="project" value="UniProtKB-KW"/>
</dbReference>